<feature type="region of interest" description="Disordered" evidence="1">
    <location>
        <begin position="44"/>
        <end position="71"/>
    </location>
</feature>
<reference evidence="2 3" key="1">
    <citation type="submission" date="2021-06" db="EMBL/GenBank/DDBJ databases">
        <authorList>
            <person name="Palmer J.M."/>
        </authorList>
    </citation>
    <scope>NUCLEOTIDE SEQUENCE [LARGE SCALE GENOMIC DNA]</scope>
    <source>
        <strain evidence="2 3">AS_MEX2019</strain>
        <tissue evidence="2">Muscle</tissue>
    </source>
</reference>
<organism evidence="2 3">
    <name type="scientific">Ameca splendens</name>
    <dbReference type="NCBI Taxonomy" id="208324"/>
    <lineage>
        <taxon>Eukaryota</taxon>
        <taxon>Metazoa</taxon>
        <taxon>Chordata</taxon>
        <taxon>Craniata</taxon>
        <taxon>Vertebrata</taxon>
        <taxon>Euteleostomi</taxon>
        <taxon>Actinopterygii</taxon>
        <taxon>Neopterygii</taxon>
        <taxon>Teleostei</taxon>
        <taxon>Neoteleostei</taxon>
        <taxon>Acanthomorphata</taxon>
        <taxon>Ovalentaria</taxon>
        <taxon>Atherinomorphae</taxon>
        <taxon>Cyprinodontiformes</taxon>
        <taxon>Goodeidae</taxon>
        <taxon>Ameca</taxon>
    </lineage>
</organism>
<accession>A0ABV0ZCD6</accession>
<evidence type="ECO:0000256" key="1">
    <source>
        <dbReference type="SAM" id="MobiDB-lite"/>
    </source>
</evidence>
<comment type="caution">
    <text evidence="2">The sequence shown here is derived from an EMBL/GenBank/DDBJ whole genome shotgun (WGS) entry which is preliminary data.</text>
</comment>
<feature type="non-terminal residue" evidence="2">
    <location>
        <position position="1"/>
    </location>
</feature>
<evidence type="ECO:0000313" key="3">
    <source>
        <dbReference type="Proteomes" id="UP001469553"/>
    </source>
</evidence>
<dbReference type="Proteomes" id="UP001469553">
    <property type="component" value="Unassembled WGS sequence"/>
</dbReference>
<proteinExistence type="predicted"/>
<feature type="non-terminal residue" evidence="2">
    <location>
        <position position="71"/>
    </location>
</feature>
<evidence type="ECO:0000313" key="2">
    <source>
        <dbReference type="EMBL" id="MEQ2303562.1"/>
    </source>
</evidence>
<feature type="compositionally biased region" description="Basic and acidic residues" evidence="1">
    <location>
        <begin position="57"/>
        <end position="71"/>
    </location>
</feature>
<gene>
    <name evidence="2" type="ORF">AMECASPLE_018237</name>
</gene>
<protein>
    <submittedName>
        <fullName evidence="2">Uncharacterized protein</fullName>
    </submittedName>
</protein>
<dbReference type="EMBL" id="JAHRIP010057838">
    <property type="protein sequence ID" value="MEQ2303562.1"/>
    <property type="molecule type" value="Genomic_DNA"/>
</dbReference>
<keyword evidence="3" id="KW-1185">Reference proteome</keyword>
<sequence>LTAVFPGFFSVFASDLLDLNSIQTQFAMNISDSDEELYNERTALVPSENPAVPSYRPDSDHSPTEDSHIKT</sequence>
<name>A0ABV0ZCD6_9TELE</name>